<dbReference type="EMBL" id="FXTZ01000012">
    <property type="protein sequence ID" value="SMP29692.1"/>
    <property type="molecule type" value="Genomic_DNA"/>
</dbReference>
<dbReference type="Proteomes" id="UP001157960">
    <property type="component" value="Unassembled WGS sequence"/>
</dbReference>
<organism evidence="2 3">
    <name type="scientific">Chryseobacterium profundimaris</name>
    <dbReference type="NCBI Taxonomy" id="1387275"/>
    <lineage>
        <taxon>Bacteria</taxon>
        <taxon>Pseudomonadati</taxon>
        <taxon>Bacteroidota</taxon>
        <taxon>Flavobacteriia</taxon>
        <taxon>Flavobacteriales</taxon>
        <taxon>Weeksellaceae</taxon>
        <taxon>Chryseobacterium group</taxon>
        <taxon>Chryseobacterium</taxon>
    </lineage>
</organism>
<keyword evidence="1" id="KW-1133">Transmembrane helix</keyword>
<comment type="caution">
    <text evidence="2">The sequence shown here is derived from an EMBL/GenBank/DDBJ whole genome shotgun (WGS) entry which is preliminary data.</text>
</comment>
<proteinExistence type="predicted"/>
<evidence type="ECO:0000313" key="2">
    <source>
        <dbReference type="EMBL" id="SMP29692.1"/>
    </source>
</evidence>
<keyword evidence="1" id="KW-0812">Transmembrane</keyword>
<dbReference type="RefSeq" id="WP_283423088.1">
    <property type="nucleotide sequence ID" value="NZ_FXTZ01000012.1"/>
</dbReference>
<sequence>MRIQVMQSVKKQVSLFSGRFIFFILVIASIFHFGQSSSPDSSSLLIHKKNVLNEHNEIKESTGSKNNNASEATVITGEEYIYIAEGISFYGLDEKSLNKITKRKTSAPQPQKSIAKKENVGKKAITNKPVVHAQLITSLPENNNFQHILLSGQIVCTVPVSHGQIYVFLQNIRYIPTTYDDEYSRRNYHFHFSVLSKNIIDGGGIRPPPAHC</sequence>
<gene>
    <name evidence="2" type="ORF">SAMN06264346_1122</name>
</gene>
<protein>
    <submittedName>
        <fullName evidence="2">Uncharacterized protein</fullName>
    </submittedName>
</protein>
<evidence type="ECO:0000313" key="3">
    <source>
        <dbReference type="Proteomes" id="UP001157960"/>
    </source>
</evidence>
<evidence type="ECO:0000256" key="1">
    <source>
        <dbReference type="SAM" id="Phobius"/>
    </source>
</evidence>
<keyword evidence="3" id="KW-1185">Reference proteome</keyword>
<keyword evidence="1" id="KW-0472">Membrane</keyword>
<name>A0ABY1PAJ4_9FLAO</name>
<accession>A0ABY1PAJ4</accession>
<reference evidence="2 3" key="1">
    <citation type="submission" date="2017-05" db="EMBL/GenBank/DDBJ databases">
        <authorList>
            <person name="Varghese N."/>
            <person name="Submissions S."/>
        </authorList>
    </citation>
    <scope>NUCLEOTIDE SEQUENCE [LARGE SCALE GENOMIC DNA]</scope>
    <source>
        <strain evidence="2 3">DSM 28214</strain>
    </source>
</reference>
<feature type="transmembrane region" description="Helical" evidence="1">
    <location>
        <begin position="12"/>
        <end position="34"/>
    </location>
</feature>